<keyword evidence="4" id="KW-0274">FAD</keyword>
<feature type="domain" description="Acyl-CoA dehydrogenase/oxidase C-terminal" evidence="7">
    <location>
        <begin position="241"/>
        <end position="381"/>
    </location>
</feature>
<feature type="compositionally biased region" description="Low complexity" evidence="5">
    <location>
        <begin position="579"/>
        <end position="595"/>
    </location>
</feature>
<dbReference type="InterPro" id="IPR036250">
    <property type="entry name" value="AcylCo_DH-like_C"/>
</dbReference>
<dbReference type="CDD" id="cd00567">
    <property type="entry name" value="ACAD"/>
    <property type="match status" value="1"/>
</dbReference>
<gene>
    <name evidence="8" type="ORF">NX801_29110</name>
</gene>
<comment type="cofactor">
    <cofactor evidence="1">
        <name>FAD</name>
        <dbReference type="ChEBI" id="CHEBI:57692"/>
    </cofactor>
</comment>
<comment type="similarity">
    <text evidence="2">Belongs to the acyl-CoA dehydrogenase family.</text>
</comment>
<keyword evidence="6" id="KW-0472">Membrane</keyword>
<dbReference type="InterPro" id="IPR037069">
    <property type="entry name" value="AcylCoA_DH/ox_N_sf"/>
</dbReference>
<evidence type="ECO:0000256" key="5">
    <source>
        <dbReference type="SAM" id="MobiDB-lite"/>
    </source>
</evidence>
<evidence type="ECO:0000256" key="2">
    <source>
        <dbReference type="ARBA" id="ARBA00009347"/>
    </source>
</evidence>
<keyword evidence="9" id="KW-1185">Reference proteome</keyword>
<dbReference type="SUPFAM" id="SSF47203">
    <property type="entry name" value="Acyl-CoA dehydrogenase C-terminal domain-like"/>
    <property type="match status" value="1"/>
</dbReference>
<organism evidence="8 9">
    <name type="scientific">Streptomyces pyxinae</name>
    <dbReference type="NCBI Taxonomy" id="2970734"/>
    <lineage>
        <taxon>Bacteria</taxon>
        <taxon>Bacillati</taxon>
        <taxon>Actinomycetota</taxon>
        <taxon>Actinomycetes</taxon>
        <taxon>Kitasatosporales</taxon>
        <taxon>Streptomycetaceae</taxon>
        <taxon>Streptomyces</taxon>
    </lineage>
</organism>
<dbReference type="PANTHER" id="PTHR43884">
    <property type="entry name" value="ACYL-COA DEHYDROGENASE"/>
    <property type="match status" value="1"/>
</dbReference>
<evidence type="ECO:0000313" key="8">
    <source>
        <dbReference type="EMBL" id="MCS0639625.1"/>
    </source>
</evidence>
<dbReference type="InterPro" id="IPR009100">
    <property type="entry name" value="AcylCoA_DH/oxidase_NM_dom_sf"/>
</dbReference>
<accession>A0ABT2CQB2</accession>
<name>A0ABT2CQB2_9ACTN</name>
<dbReference type="SUPFAM" id="SSF56645">
    <property type="entry name" value="Acyl-CoA dehydrogenase NM domain-like"/>
    <property type="match status" value="1"/>
</dbReference>
<reference evidence="8" key="1">
    <citation type="submission" date="2022-08" db="EMBL/GenBank/DDBJ databases">
        <authorList>
            <person name="Somphong A."/>
            <person name="Phongsopitanun W."/>
        </authorList>
    </citation>
    <scope>NUCLEOTIDE SEQUENCE</scope>
    <source>
        <strain evidence="8">LP05-1</strain>
    </source>
</reference>
<evidence type="ECO:0000256" key="6">
    <source>
        <dbReference type="SAM" id="Phobius"/>
    </source>
</evidence>
<feature type="transmembrane region" description="Helical" evidence="6">
    <location>
        <begin position="91"/>
        <end position="112"/>
    </location>
</feature>
<dbReference type="Proteomes" id="UP001431313">
    <property type="component" value="Unassembled WGS sequence"/>
</dbReference>
<dbReference type="EMBL" id="JANUGQ010000039">
    <property type="protein sequence ID" value="MCS0639625.1"/>
    <property type="molecule type" value="Genomic_DNA"/>
</dbReference>
<comment type="caution">
    <text evidence="8">The sequence shown here is derived from an EMBL/GenBank/DDBJ whole genome shotgun (WGS) entry which is preliminary data.</text>
</comment>
<sequence>MSEATTEAEAGVRRRIAEVERALGDPDDAANPVGFAALLSADERFEWPAEAERRLDAVGFGAEFVPAALGGRLARADVLARTLRPVFRRDVALGFGYGITSLFAASAVWAAGSRGQRTRLAELMRGGGRTAIVHHGLAHGNTMWRGELAARPDDHGFTLDGRKDDVVNAERARAFVVYARTGEERGAASHSVLLLEDNGTVRHRPRLLPRRLSTGMRGCRFAGLEFTDCRVPADALVGERGQGLELALRTFQLNRSLISSVLLGSADTVLRAAVRAAETDRERRPGGRRPAVLASAFADLLLCDAMATAVLRSLHLFPDSGHLGAAAVKYLVPDLVREDLEELGTVLGAAGYRRDGAQGAQGFLQKLLRDLPAAGLGHTGTAACQAVLVPQLPFLARRSWGVTQDPPDLLFAAQEPLSPFVWESLAVAGGQDHLVAALLGAVRRLRDGGGAPAGHGDDATRAALRTIAGTFVTELAELRERFRVVEPDGRGLGTSARWAALTDRYVLVAAAGAALGHWVRLDGTDPFLADPAWLVLALGRLAGRLGKRLPDPPPGCVQRVYGEAVARFRTGRAYDLHGAAPAGPGATAAGPGATADGHGRRGRTA</sequence>
<keyword evidence="3" id="KW-0285">Flavoprotein</keyword>
<feature type="region of interest" description="Disordered" evidence="5">
    <location>
        <begin position="579"/>
        <end position="605"/>
    </location>
</feature>
<evidence type="ECO:0000313" key="9">
    <source>
        <dbReference type="Proteomes" id="UP001431313"/>
    </source>
</evidence>
<dbReference type="Gene3D" id="1.20.140.10">
    <property type="entry name" value="Butyryl-CoA Dehydrogenase, subunit A, domain 3"/>
    <property type="match status" value="1"/>
</dbReference>
<evidence type="ECO:0000256" key="1">
    <source>
        <dbReference type="ARBA" id="ARBA00001974"/>
    </source>
</evidence>
<keyword evidence="6" id="KW-0812">Transmembrane</keyword>
<evidence type="ECO:0000256" key="3">
    <source>
        <dbReference type="ARBA" id="ARBA00022630"/>
    </source>
</evidence>
<dbReference type="RefSeq" id="WP_258790951.1">
    <property type="nucleotide sequence ID" value="NZ_JANUGQ010000039.1"/>
</dbReference>
<protein>
    <submittedName>
        <fullName evidence="8">Acyl-CoA dehydrogenase</fullName>
    </submittedName>
</protein>
<proteinExistence type="inferred from homology"/>
<dbReference type="Gene3D" id="2.40.110.10">
    <property type="entry name" value="Butyryl-CoA Dehydrogenase, subunit A, domain 2"/>
    <property type="match status" value="1"/>
</dbReference>
<dbReference type="Pfam" id="PF00441">
    <property type="entry name" value="Acyl-CoA_dh_1"/>
    <property type="match status" value="1"/>
</dbReference>
<dbReference type="InterPro" id="IPR009075">
    <property type="entry name" value="AcylCo_DH/oxidase_C"/>
</dbReference>
<dbReference type="InterPro" id="IPR046373">
    <property type="entry name" value="Acyl-CoA_Oxase/DH_mid-dom_sf"/>
</dbReference>
<evidence type="ECO:0000256" key="4">
    <source>
        <dbReference type="ARBA" id="ARBA00022827"/>
    </source>
</evidence>
<evidence type="ECO:0000259" key="7">
    <source>
        <dbReference type="Pfam" id="PF00441"/>
    </source>
</evidence>
<keyword evidence="6" id="KW-1133">Transmembrane helix</keyword>
<dbReference type="PANTHER" id="PTHR43884:SF12">
    <property type="entry name" value="ISOVALERYL-COA DEHYDROGENASE, MITOCHONDRIAL-RELATED"/>
    <property type="match status" value="1"/>
</dbReference>
<dbReference type="Gene3D" id="1.10.540.10">
    <property type="entry name" value="Acyl-CoA dehydrogenase/oxidase, N-terminal domain"/>
    <property type="match status" value="1"/>
</dbReference>